<evidence type="ECO:0000313" key="4">
    <source>
        <dbReference type="Proteomes" id="UP001211872"/>
    </source>
</evidence>
<reference evidence="3 4" key="1">
    <citation type="journal article" date="2011" name="Int. J. Syst. Evol. Microbiol.">
        <title>Hymenobacter yonginensis sp. nov., isolated from a mesotrophic artificial lake.</title>
        <authorList>
            <person name="Joung Y."/>
            <person name="Cho S.H."/>
            <person name="Kim H."/>
            <person name="Kim S.B."/>
            <person name="Joh K."/>
        </authorList>
    </citation>
    <scope>NUCLEOTIDE SEQUENCE [LARGE SCALE GENOMIC DNA]</scope>
    <source>
        <strain evidence="3 4">KCTC 22745</strain>
    </source>
</reference>
<gene>
    <name evidence="3" type="ORF">O9Z63_15465</name>
</gene>
<dbReference type="EMBL" id="CP115396">
    <property type="protein sequence ID" value="WBO83767.1"/>
    <property type="molecule type" value="Genomic_DNA"/>
</dbReference>
<dbReference type="Pfam" id="PF13568">
    <property type="entry name" value="OMP_b-brl_2"/>
    <property type="match status" value="1"/>
</dbReference>
<keyword evidence="4" id="KW-1185">Reference proteome</keyword>
<organism evidence="3 4">
    <name type="scientific">Hymenobacter yonginensis</name>
    <dbReference type="NCBI Taxonomy" id="748197"/>
    <lineage>
        <taxon>Bacteria</taxon>
        <taxon>Pseudomonadati</taxon>
        <taxon>Bacteroidota</taxon>
        <taxon>Cytophagia</taxon>
        <taxon>Cytophagales</taxon>
        <taxon>Hymenobacteraceae</taxon>
        <taxon>Hymenobacter</taxon>
    </lineage>
</organism>
<proteinExistence type="predicted"/>
<evidence type="ECO:0000259" key="2">
    <source>
        <dbReference type="Pfam" id="PF13568"/>
    </source>
</evidence>
<dbReference type="RefSeq" id="WP_270126196.1">
    <property type="nucleotide sequence ID" value="NZ_CP115396.1"/>
</dbReference>
<keyword evidence="1" id="KW-0732">Signal</keyword>
<feature type="signal peptide" evidence="1">
    <location>
        <begin position="1"/>
        <end position="20"/>
    </location>
</feature>
<name>A0ABY7PMC2_9BACT</name>
<feature type="domain" description="Outer membrane protein beta-barrel" evidence="2">
    <location>
        <begin position="20"/>
        <end position="192"/>
    </location>
</feature>
<sequence>MHQKLTALSGLLLLAVSAHAQLGVRVGANTTTIATRTLQQSQQASADAKTGFQVGVFYEHKLGPRFSVVPELQFSRQRTQLHSVESWNGFAGVTTYSTDSRLSQSYLHLPVLLRARFGNFYLEGGPQASLQLASHEAGTTVITSSYNPSSSQQNFDRTATNNYRRFDVGLCAGLGMQLPAGFGIGLRGTSSLLPLNSKESSAPGFTINRRSQTVQASISYQLRSAGK</sequence>
<dbReference type="InterPro" id="IPR025665">
    <property type="entry name" value="Beta-barrel_OMP_2"/>
</dbReference>
<evidence type="ECO:0000256" key="1">
    <source>
        <dbReference type="SAM" id="SignalP"/>
    </source>
</evidence>
<protein>
    <submittedName>
        <fullName evidence="3">Porin family protein</fullName>
    </submittedName>
</protein>
<evidence type="ECO:0000313" key="3">
    <source>
        <dbReference type="EMBL" id="WBO83767.1"/>
    </source>
</evidence>
<dbReference type="Proteomes" id="UP001211872">
    <property type="component" value="Chromosome"/>
</dbReference>
<accession>A0ABY7PMC2</accession>
<feature type="chain" id="PRO_5045229454" evidence="1">
    <location>
        <begin position="21"/>
        <end position="227"/>
    </location>
</feature>